<proteinExistence type="predicted"/>
<keyword evidence="2" id="KW-1185">Reference proteome</keyword>
<dbReference type="RefSeq" id="WP_115372629.1">
    <property type="nucleotide sequence ID" value="NZ_QASA01000001.1"/>
</dbReference>
<accession>A0A369QKB8</accession>
<dbReference type="EMBL" id="QASA01000001">
    <property type="protein sequence ID" value="RDC63299.1"/>
    <property type="molecule type" value="Genomic_DNA"/>
</dbReference>
<evidence type="ECO:0000313" key="1">
    <source>
        <dbReference type="EMBL" id="RDC63299.1"/>
    </source>
</evidence>
<comment type="caution">
    <text evidence="1">The sequence shown here is derived from an EMBL/GenBank/DDBJ whole genome shotgun (WGS) entry which is preliminary data.</text>
</comment>
<protein>
    <submittedName>
        <fullName evidence="1">Uncharacterized protein</fullName>
    </submittedName>
</protein>
<sequence>MARAHQAKTPEELAAKYAQRSVNFRDETEHQLLFDTQAISKVLAEQPLLEPAVRTLLRKLQACIQNEVNFRRRNA</sequence>
<name>A0A369QKB8_9BACT</name>
<organism evidence="1 2">
    <name type="scientific">Adhaeribacter pallidiroseus</name>
    <dbReference type="NCBI Taxonomy" id="2072847"/>
    <lineage>
        <taxon>Bacteria</taxon>
        <taxon>Pseudomonadati</taxon>
        <taxon>Bacteroidota</taxon>
        <taxon>Cytophagia</taxon>
        <taxon>Cytophagales</taxon>
        <taxon>Hymenobacteraceae</taxon>
        <taxon>Adhaeribacter</taxon>
    </lineage>
</organism>
<reference evidence="1 2" key="1">
    <citation type="submission" date="2018-04" db="EMBL/GenBank/DDBJ databases">
        <title>Adhaeribacter sp. HMF7616 genome sequencing and assembly.</title>
        <authorList>
            <person name="Kang H."/>
            <person name="Kang J."/>
            <person name="Cha I."/>
            <person name="Kim H."/>
            <person name="Joh K."/>
        </authorList>
    </citation>
    <scope>NUCLEOTIDE SEQUENCE [LARGE SCALE GENOMIC DNA]</scope>
    <source>
        <strain evidence="1 2">HMF7616</strain>
    </source>
</reference>
<dbReference type="AlphaFoldDB" id="A0A369QKB8"/>
<dbReference type="Proteomes" id="UP000253919">
    <property type="component" value="Unassembled WGS sequence"/>
</dbReference>
<evidence type="ECO:0000313" key="2">
    <source>
        <dbReference type="Proteomes" id="UP000253919"/>
    </source>
</evidence>
<gene>
    <name evidence="1" type="ORF">AHMF7616_01901</name>
</gene>